<dbReference type="VEuPathDB" id="VectorBase:ASIC008077"/>
<reference evidence="3" key="2">
    <citation type="submission" date="2020-05" db="UniProtKB">
        <authorList>
            <consortium name="EnsemblMetazoa"/>
        </authorList>
    </citation>
    <scope>IDENTIFICATION</scope>
</reference>
<protein>
    <submittedName>
        <fullName evidence="2">AGAP003150-PA-like protein</fullName>
    </submittedName>
</protein>
<feature type="chain" id="PRO_5001783806" evidence="1">
    <location>
        <begin position="25"/>
        <end position="339"/>
    </location>
</feature>
<proteinExistence type="predicted"/>
<reference evidence="2 4" key="1">
    <citation type="journal article" date="2014" name="BMC Genomics">
        <title>Genome sequence of Anopheles sinensis provides insight into genetics basis of mosquito competence for malaria parasites.</title>
        <authorList>
            <person name="Zhou D."/>
            <person name="Zhang D."/>
            <person name="Ding G."/>
            <person name="Shi L."/>
            <person name="Hou Q."/>
            <person name="Ye Y."/>
            <person name="Xu Y."/>
            <person name="Zhou H."/>
            <person name="Xiong C."/>
            <person name="Li S."/>
            <person name="Yu J."/>
            <person name="Hong S."/>
            <person name="Yu X."/>
            <person name="Zou P."/>
            <person name="Chen C."/>
            <person name="Chang X."/>
            <person name="Wang W."/>
            <person name="Lv Y."/>
            <person name="Sun Y."/>
            <person name="Ma L."/>
            <person name="Shen B."/>
            <person name="Zhu C."/>
        </authorList>
    </citation>
    <scope>NUCLEOTIDE SEQUENCE [LARGE SCALE GENOMIC DNA]</scope>
</reference>
<dbReference type="AlphaFoldDB" id="A0A084VRG6"/>
<organism evidence="2">
    <name type="scientific">Anopheles sinensis</name>
    <name type="common">Mosquito</name>
    <dbReference type="NCBI Taxonomy" id="74873"/>
    <lineage>
        <taxon>Eukaryota</taxon>
        <taxon>Metazoa</taxon>
        <taxon>Ecdysozoa</taxon>
        <taxon>Arthropoda</taxon>
        <taxon>Hexapoda</taxon>
        <taxon>Insecta</taxon>
        <taxon>Pterygota</taxon>
        <taxon>Neoptera</taxon>
        <taxon>Endopterygota</taxon>
        <taxon>Diptera</taxon>
        <taxon>Nematocera</taxon>
        <taxon>Culicoidea</taxon>
        <taxon>Culicidae</taxon>
        <taxon>Anophelinae</taxon>
        <taxon>Anopheles</taxon>
    </lineage>
</organism>
<dbReference type="VEuPathDB" id="VectorBase:ASIS006396"/>
<feature type="signal peptide" evidence="1">
    <location>
        <begin position="1"/>
        <end position="24"/>
    </location>
</feature>
<dbReference type="OrthoDB" id="7735163at2759"/>
<evidence type="ECO:0000256" key="1">
    <source>
        <dbReference type="SAM" id="SignalP"/>
    </source>
</evidence>
<dbReference type="EMBL" id="ATLV01015665">
    <property type="status" value="NOT_ANNOTATED_CDS"/>
    <property type="molecule type" value="Genomic_DNA"/>
</dbReference>
<accession>A0A084VRG6</accession>
<dbReference type="EMBL" id="KE525026">
    <property type="protein sequence ID" value="KFB40560.1"/>
    <property type="molecule type" value="Genomic_DNA"/>
</dbReference>
<dbReference type="Proteomes" id="UP000030765">
    <property type="component" value="Unassembled WGS sequence"/>
</dbReference>
<dbReference type="OMA" id="IYQQKHK"/>
<name>A0A084VRG6_ANOSI</name>
<dbReference type="EMBL" id="ATLV01015664">
    <property type="status" value="NOT_ANNOTATED_CDS"/>
    <property type="molecule type" value="Genomic_DNA"/>
</dbReference>
<evidence type="ECO:0000313" key="4">
    <source>
        <dbReference type="Proteomes" id="UP000030765"/>
    </source>
</evidence>
<evidence type="ECO:0000313" key="2">
    <source>
        <dbReference type="EMBL" id="KFB40560.1"/>
    </source>
</evidence>
<keyword evidence="4" id="KW-1185">Reference proteome</keyword>
<sequence length="339" mass="38761">MKCLAWIVLCTAGLFLLWVERSEALPRGCFNCARNRGFPQEKCCDECPVCRHNFDVEAPPDPGCRKLTRYQYDVEKITGCHKETYDRLDAAVEVLPAKGCRKSYQYHYDVEKPCDCNEENYDTYDFEVVSPKKEKKCQKVKLEAFADHPVRDHRTIAVYRPCLGSSEKKTHNGFLTNQGGFVCHCVPADQGVDGAKGYTGDFVGNARRPASFREQPVYIGDSSNPITYDQIKKHMDALPTSEYSPTTNDVIGNLTVLFYDIYQQKHRKNFTLPLKYGTRTVVEKGDGLQQYDIKPIEGEYQPPKLNRLASKGLRLMGRKIELKTRQTPAPRRNRIQSRP</sequence>
<gene>
    <name evidence="2" type="ORF">ZHAS_00008077</name>
</gene>
<dbReference type="EnsemblMetazoa" id="ASIC008077-RA">
    <property type="protein sequence ID" value="ASIC008077-PA"/>
    <property type="gene ID" value="ASIC008077"/>
</dbReference>
<evidence type="ECO:0000313" key="3">
    <source>
        <dbReference type="EnsemblMetazoa" id="ASIC008077-PA"/>
    </source>
</evidence>
<keyword evidence="1" id="KW-0732">Signal</keyword>